<organism evidence="1 2">
    <name type="scientific">Melioribacter roseus (strain DSM 23840 / JCM 17771 / VKM B-2668 / P3M-2)</name>
    <dbReference type="NCBI Taxonomy" id="1191523"/>
    <lineage>
        <taxon>Bacteria</taxon>
        <taxon>Pseudomonadati</taxon>
        <taxon>Ignavibacteriota</taxon>
        <taxon>Ignavibacteria</taxon>
        <taxon>Ignavibacteriales</taxon>
        <taxon>Melioribacteraceae</taxon>
        <taxon>Melioribacter</taxon>
    </lineage>
</organism>
<gene>
    <name evidence="1" type="ordered locus">MROS_1682</name>
</gene>
<dbReference type="AlphaFoldDB" id="I7A4X2"/>
<evidence type="ECO:0000313" key="2">
    <source>
        <dbReference type="Proteomes" id="UP000009011"/>
    </source>
</evidence>
<dbReference type="PANTHER" id="PTHR34986:SF1">
    <property type="entry name" value="PROTEIN YIAL"/>
    <property type="match status" value="1"/>
</dbReference>
<dbReference type="OrthoDB" id="9792756at2"/>
<dbReference type="HOGENOM" id="CLU_107139_2_0_10"/>
<keyword evidence="2" id="KW-1185">Reference proteome</keyword>
<accession>I7A4X2</accession>
<proteinExistence type="predicted"/>
<sequence length="151" mass="17285">MILDQIKHAELYYPLGENFRKAFEFLKSSDLENIDEGKYDIDGENVFAVVQNYDTKPRTAGKWEAHKRYADIQYIVSGKEKIGFSFPTKMIVTEDYNPDKDLMFLKGEGEFLVLENGHFAVFFPTDIHMPGIAVNLSTPVKKVVVKVKVSE</sequence>
<dbReference type="InterPro" id="IPR037012">
    <property type="entry name" value="NanQ/TabA/YiaL_sf"/>
</dbReference>
<dbReference type="Proteomes" id="UP000009011">
    <property type="component" value="Chromosome"/>
</dbReference>
<name>I7A4X2_MELRP</name>
<dbReference type="Gene3D" id="2.60.120.370">
    <property type="entry name" value="YhcH/YjgK/YiaL"/>
    <property type="match status" value="1"/>
</dbReference>
<dbReference type="SUPFAM" id="SSF51197">
    <property type="entry name" value="Clavaminate synthase-like"/>
    <property type="match status" value="1"/>
</dbReference>
<evidence type="ECO:0000313" key="1">
    <source>
        <dbReference type="EMBL" id="AFN74916.1"/>
    </source>
</evidence>
<dbReference type="Pfam" id="PF04074">
    <property type="entry name" value="DUF386"/>
    <property type="match status" value="1"/>
</dbReference>
<dbReference type="GO" id="GO:0005829">
    <property type="term" value="C:cytosol"/>
    <property type="evidence" value="ECO:0007669"/>
    <property type="project" value="TreeGrafter"/>
</dbReference>
<dbReference type="NCBIfam" id="TIGR00022">
    <property type="entry name" value="YhcH/YjgK/YiaL family protein"/>
    <property type="match status" value="1"/>
</dbReference>
<dbReference type="InterPro" id="IPR004375">
    <property type="entry name" value="NanQ/TabA/YiaL"/>
</dbReference>
<dbReference type="KEGG" id="mro:MROS_1682"/>
<dbReference type="STRING" id="1191523.MROS_1682"/>
<dbReference type="RefSeq" id="WP_014856350.1">
    <property type="nucleotide sequence ID" value="NC_018178.1"/>
</dbReference>
<reference evidence="1 2" key="1">
    <citation type="journal article" date="2013" name="PLoS ONE">
        <title>Genomic analysis of Melioribacter roseus, facultatively anaerobic organotrophic bacterium representing a novel deep lineage within Bacteriodetes/Chlorobi group.</title>
        <authorList>
            <person name="Kadnikov V.V."/>
            <person name="Mardanov A.V."/>
            <person name="Podosokorskaya O.A."/>
            <person name="Gavrilov S.N."/>
            <person name="Kublanov I.V."/>
            <person name="Beletsky A.V."/>
            <person name="Bonch-Osmolovskaya E.A."/>
            <person name="Ravin N.V."/>
        </authorList>
    </citation>
    <scope>NUCLEOTIDE SEQUENCE [LARGE SCALE GENOMIC DNA]</scope>
    <source>
        <strain evidence="2">JCM 17771 / P3M-2</strain>
    </source>
</reference>
<dbReference type="eggNOG" id="COG2731">
    <property type="taxonomic scope" value="Bacteria"/>
</dbReference>
<dbReference type="PANTHER" id="PTHR34986">
    <property type="entry name" value="EVOLVED BETA-GALACTOSIDASE SUBUNIT BETA"/>
    <property type="match status" value="1"/>
</dbReference>
<protein>
    <submittedName>
        <fullName evidence="1">Putative beta-D-galactosidase</fullName>
    </submittedName>
</protein>
<dbReference type="EMBL" id="CP003557">
    <property type="protein sequence ID" value="AFN74916.1"/>
    <property type="molecule type" value="Genomic_DNA"/>
</dbReference>